<dbReference type="InterPro" id="IPR002781">
    <property type="entry name" value="TM_pro_TauE-like"/>
</dbReference>
<sequence length="157" mass="17707">MPLTMIFGATIGGMTSEGGGAVAFPVMTFLLHIKPEDARDFSLMIQSFGMTMASFTILFMRVKVEWRSIVFVSIGAIPGSIFGLEFLDNKFSAEQKKMFFVSIWSSFAVALWILNREYKRKTFDHIPNFSPYKAFVLLATGFVGELARKLLLRLRLS</sequence>
<dbReference type="Proteomes" id="UP000887540">
    <property type="component" value="Unplaced"/>
</dbReference>
<evidence type="ECO:0000256" key="1">
    <source>
        <dbReference type="ARBA" id="ARBA00004141"/>
    </source>
</evidence>
<dbReference type="GO" id="GO:0016020">
    <property type="term" value="C:membrane"/>
    <property type="evidence" value="ECO:0007669"/>
    <property type="project" value="UniProtKB-SubCell"/>
</dbReference>
<protein>
    <submittedName>
        <fullName evidence="7">Membrane transporter protein</fullName>
    </submittedName>
</protein>
<keyword evidence="2 5" id="KW-0812">Transmembrane</keyword>
<feature type="transmembrane region" description="Helical" evidence="5">
    <location>
        <begin position="6"/>
        <end position="31"/>
    </location>
</feature>
<feature type="transmembrane region" description="Helical" evidence="5">
    <location>
        <begin position="68"/>
        <end position="86"/>
    </location>
</feature>
<feature type="transmembrane region" description="Helical" evidence="5">
    <location>
        <begin position="98"/>
        <end position="114"/>
    </location>
</feature>
<accession>A0A914BW24</accession>
<dbReference type="PANTHER" id="PTHR31154">
    <property type="entry name" value="MEMBRANE TRANSPORTER PROTEIN"/>
    <property type="match status" value="1"/>
</dbReference>
<proteinExistence type="predicted"/>
<evidence type="ECO:0000256" key="5">
    <source>
        <dbReference type="SAM" id="Phobius"/>
    </source>
</evidence>
<comment type="subcellular location">
    <subcellularLocation>
        <location evidence="1">Membrane</location>
        <topology evidence="1">Multi-pass membrane protein</topology>
    </subcellularLocation>
</comment>
<evidence type="ECO:0000313" key="6">
    <source>
        <dbReference type="Proteomes" id="UP000887540"/>
    </source>
</evidence>
<dbReference type="Pfam" id="PF01925">
    <property type="entry name" value="TauE"/>
    <property type="match status" value="1"/>
</dbReference>
<feature type="transmembrane region" description="Helical" evidence="5">
    <location>
        <begin position="43"/>
        <end position="62"/>
    </location>
</feature>
<dbReference type="PANTHER" id="PTHR31154:SF4">
    <property type="entry name" value="MEMBRANE TRANSPORTER PROTEIN"/>
    <property type="match status" value="1"/>
</dbReference>
<keyword evidence="4 5" id="KW-0472">Membrane</keyword>
<name>A0A914BW24_9BILA</name>
<evidence type="ECO:0000256" key="3">
    <source>
        <dbReference type="ARBA" id="ARBA00022989"/>
    </source>
</evidence>
<evidence type="ECO:0000256" key="4">
    <source>
        <dbReference type="ARBA" id="ARBA00023136"/>
    </source>
</evidence>
<evidence type="ECO:0000313" key="7">
    <source>
        <dbReference type="WBParaSite" id="ACRNAN_Path_1132.g4379.t1"/>
    </source>
</evidence>
<dbReference type="WBParaSite" id="ACRNAN_Path_1132.g4379.t1">
    <property type="protein sequence ID" value="ACRNAN_Path_1132.g4379.t1"/>
    <property type="gene ID" value="ACRNAN_Path_1132.g4379"/>
</dbReference>
<reference evidence="7" key="1">
    <citation type="submission" date="2022-11" db="UniProtKB">
        <authorList>
            <consortium name="WormBaseParasite"/>
        </authorList>
    </citation>
    <scope>IDENTIFICATION</scope>
</reference>
<organism evidence="6 7">
    <name type="scientific">Acrobeloides nanus</name>
    <dbReference type="NCBI Taxonomy" id="290746"/>
    <lineage>
        <taxon>Eukaryota</taxon>
        <taxon>Metazoa</taxon>
        <taxon>Ecdysozoa</taxon>
        <taxon>Nematoda</taxon>
        <taxon>Chromadorea</taxon>
        <taxon>Rhabditida</taxon>
        <taxon>Tylenchina</taxon>
        <taxon>Cephalobomorpha</taxon>
        <taxon>Cephaloboidea</taxon>
        <taxon>Cephalobidae</taxon>
        <taxon>Acrobeloides</taxon>
    </lineage>
</organism>
<keyword evidence="6" id="KW-1185">Reference proteome</keyword>
<dbReference type="AlphaFoldDB" id="A0A914BW24"/>
<evidence type="ECO:0000256" key="2">
    <source>
        <dbReference type="ARBA" id="ARBA00022692"/>
    </source>
</evidence>
<keyword evidence="3 5" id="KW-1133">Transmembrane helix</keyword>